<dbReference type="PROSITE" id="PS52016">
    <property type="entry name" value="TONB_DEPENDENT_REC_3"/>
    <property type="match status" value="1"/>
</dbReference>
<dbReference type="EMBL" id="CP001650">
    <property type="protein sequence ID" value="ADF53798.1"/>
    <property type="molecule type" value="Genomic_DNA"/>
</dbReference>
<dbReference type="HOGENOM" id="CLU_004317_1_0_10"/>
<dbReference type="SUPFAM" id="SSF56935">
    <property type="entry name" value="Porins"/>
    <property type="match status" value="1"/>
</dbReference>
<dbReference type="InterPro" id="IPR039426">
    <property type="entry name" value="TonB-dep_rcpt-like"/>
</dbReference>
<organism evidence="4 5">
    <name type="scientific">Zunongwangia profunda (strain DSM 18752 / CCTCC AB 206139 / SM-A87)</name>
    <name type="common">Wangia profunda</name>
    <dbReference type="NCBI Taxonomy" id="655815"/>
    <lineage>
        <taxon>Bacteria</taxon>
        <taxon>Pseudomonadati</taxon>
        <taxon>Bacteroidota</taxon>
        <taxon>Flavobacteriia</taxon>
        <taxon>Flavobacteriales</taxon>
        <taxon>Flavobacteriaceae</taxon>
        <taxon>Zunongwangia</taxon>
    </lineage>
</organism>
<dbReference type="GO" id="GO:0009279">
    <property type="term" value="C:cell outer membrane"/>
    <property type="evidence" value="ECO:0007669"/>
    <property type="project" value="UniProtKB-SubCell"/>
</dbReference>
<dbReference type="eggNOG" id="COG1629">
    <property type="taxonomic scope" value="Bacteria"/>
</dbReference>
<comment type="similarity">
    <text evidence="1">Belongs to the TonB-dependent receptor family.</text>
</comment>
<dbReference type="InterPro" id="IPR023996">
    <property type="entry name" value="TonB-dep_OMP_SusC/RagA"/>
</dbReference>
<dbReference type="RefSeq" id="WP_013072886.1">
    <property type="nucleotide sequence ID" value="NC_014041.1"/>
</dbReference>
<sequence>MNKKFFIRNFLIAILLGPFAYVRAQDSQEIADTLQIGYPETDSIPGTLLKVEKRTSTAAISTVKGSELERIPTMNITNTLYGRLAGLTVTQASGEPGNDRAQLLIRGNGTYGVGGYNNIKIFVDGFEVNANYFDYLSPAEIESISVLKDAAALAPFGMRGSNGIIWVITKRGREGKSRMKVNFKSGIQTAININKPLDAYQYARYYNEAISNDNGMLWSPYYNEDEIEGYRNGQGTNVDWYDQTISQTGTYYSGDVVFDGGDENAKYTVIFDYANKEGLYNATNTDTTSNNRFYRMGLRANLDFKLFSIFDAKVDIGGRLQKQKRPNYQTSDLFEDLSRYPSNIYPVYDNEDLRYFSGTNLFPNNPVASSIGLGWFSSQGRILQGNFSLRENLDFILDGLYAEEAFSFNSYALSTYSKTRNYGRYQDGELTTTDQPSSIVASGYGSAGMEDWKQAKVTIGYKNSFDKSDINAAIGFHSSDYKADGLFGYKYHYLNLNGKFKYDYDNRYILAAAFSYFGNDAYAPKNRWGFYPAVSAAWLISNENFLSGDNISLLKLRASVGKLGGADSDATGALGNFSSNGRYLYQQYYNGSSTGSFYTGNSTPTWQNTLAPLFIPNRDVFAETSLKYNVGLDMDIWNKLEASIDIFLDKRSDILTVDNSIPNYYGNNYYYSNIGKMTNKGLEATAVYKDKIGEFTYALNGMLSYSKNTIDYMAELAPAYPYNAQTGRSFGTPIGLKAEGLYQLNDFNADGSLKANIPQPAFGLVQPGDVRYMDLDDDGFIDQTDFTAIGKSPFPEMVYSFGGNLGFKGLELNVLFQGVHGASFNLLNNWSETVAFVNNGNIHEIAEGAWAYYPEQGIDTRATATYPRLTTRENNNNYQNSSYWIKSADYLRLRNIELAYSFNSQNLLDKLNLSQLSIYVSATNLVTWSSLLKNYNIDPETTSGYPGLKSIVSGITVSF</sequence>
<comment type="subcellular location">
    <subcellularLocation>
        <location evidence="1">Cell outer membrane</location>
        <topology evidence="1">Multi-pass membrane protein</topology>
    </subcellularLocation>
</comment>
<dbReference type="Gene3D" id="2.170.130.10">
    <property type="entry name" value="TonB-dependent receptor, plug domain"/>
    <property type="match status" value="1"/>
</dbReference>
<evidence type="ECO:0000256" key="1">
    <source>
        <dbReference type="PROSITE-ProRule" id="PRU01360"/>
    </source>
</evidence>
<dbReference type="InterPro" id="IPR037066">
    <property type="entry name" value="Plug_dom_sf"/>
</dbReference>
<keyword evidence="1" id="KW-0998">Cell outer membrane</keyword>
<evidence type="ECO:0000313" key="4">
    <source>
        <dbReference type="EMBL" id="ADF53798.1"/>
    </source>
</evidence>
<evidence type="ECO:0000256" key="2">
    <source>
        <dbReference type="SAM" id="SignalP"/>
    </source>
</evidence>
<dbReference type="OrthoDB" id="9768177at2"/>
<accession>D5BJV0</accession>
<feature type="signal peptide" evidence="2">
    <location>
        <begin position="1"/>
        <end position="24"/>
    </location>
</feature>
<evidence type="ECO:0000313" key="5">
    <source>
        <dbReference type="Proteomes" id="UP000001654"/>
    </source>
</evidence>
<feature type="chain" id="PRO_5003069063" evidence="2">
    <location>
        <begin position="25"/>
        <end position="959"/>
    </location>
</feature>
<keyword evidence="2" id="KW-0732">Signal</keyword>
<dbReference type="PROSITE" id="PS00018">
    <property type="entry name" value="EF_HAND_1"/>
    <property type="match status" value="1"/>
</dbReference>
<evidence type="ECO:0000259" key="3">
    <source>
        <dbReference type="Pfam" id="PF07715"/>
    </source>
</evidence>
<dbReference type="Proteomes" id="UP000001654">
    <property type="component" value="Chromosome"/>
</dbReference>
<keyword evidence="1" id="KW-0812">Transmembrane</keyword>
<dbReference type="KEGG" id="zpr:ZPR_3482"/>
<dbReference type="AlphaFoldDB" id="D5BJV0"/>
<dbReference type="InterPro" id="IPR018247">
    <property type="entry name" value="EF_Hand_1_Ca_BS"/>
</dbReference>
<dbReference type="STRING" id="655815.ZPR_3482"/>
<reference evidence="4 5" key="1">
    <citation type="journal article" date="2010" name="BMC Genomics">
        <title>The complete genome of Zunongwangia profunda SM-A87 reveals its adaptation to the deep-sea environment and ecological role in sedimentary organic nitrogen degradation.</title>
        <authorList>
            <person name="Qin Q.L."/>
            <person name="Zhang X.Y."/>
            <person name="Wang X.M."/>
            <person name="Liu G.M."/>
            <person name="Chen X.L."/>
            <person name="Xie B.B."/>
            <person name="Dang H.Y."/>
            <person name="Zhou B.C."/>
            <person name="Yu J."/>
            <person name="Zhang Y.Z."/>
        </authorList>
    </citation>
    <scope>NUCLEOTIDE SEQUENCE [LARGE SCALE GENOMIC DNA]</scope>
    <source>
        <strain evidence="5">DSM 18752 / CCTCC AB 206139 / SM-A87</strain>
    </source>
</reference>
<keyword evidence="5" id="KW-1185">Reference proteome</keyword>
<dbReference type="Pfam" id="PF07715">
    <property type="entry name" value="Plug"/>
    <property type="match status" value="1"/>
</dbReference>
<keyword evidence="1" id="KW-0472">Membrane</keyword>
<dbReference type="NCBIfam" id="TIGR04056">
    <property type="entry name" value="OMP_RagA_SusC"/>
    <property type="match status" value="1"/>
</dbReference>
<name>D5BJV0_ZUNPS</name>
<keyword evidence="1" id="KW-0813">Transport</keyword>
<protein>
    <submittedName>
        <fullName evidence="4">Outer membrane protein, probably involved in nutrient binding</fullName>
    </submittedName>
</protein>
<feature type="domain" description="TonB-dependent receptor plug" evidence="3">
    <location>
        <begin position="53"/>
        <end position="163"/>
    </location>
</feature>
<keyword evidence="1" id="KW-1134">Transmembrane beta strand</keyword>
<dbReference type="InterPro" id="IPR012910">
    <property type="entry name" value="Plug_dom"/>
</dbReference>
<proteinExistence type="inferred from homology"/>
<gene>
    <name evidence="4" type="ordered locus">ZPR_3482</name>
</gene>